<gene>
    <name evidence="3" type="ORF">FRD01_20370</name>
</gene>
<feature type="region of interest" description="Disordered" evidence="1">
    <location>
        <begin position="32"/>
        <end position="58"/>
    </location>
</feature>
<keyword evidence="4" id="KW-1185">Reference proteome</keyword>
<evidence type="ECO:0000313" key="4">
    <source>
        <dbReference type="Proteomes" id="UP000321595"/>
    </source>
</evidence>
<dbReference type="PROSITE" id="PS51257">
    <property type="entry name" value="PROKAR_LIPOPROTEIN"/>
    <property type="match status" value="1"/>
</dbReference>
<dbReference type="Proteomes" id="UP000321595">
    <property type="component" value="Chromosome"/>
</dbReference>
<accession>A0A5B8XX31</accession>
<feature type="chain" id="PRO_5022886582" description="Cytochrome C Planctomycete-type domain-containing protein" evidence="2">
    <location>
        <begin position="27"/>
        <end position="169"/>
    </location>
</feature>
<evidence type="ECO:0008006" key="5">
    <source>
        <dbReference type="Google" id="ProtNLM"/>
    </source>
</evidence>
<proteinExistence type="predicted"/>
<organism evidence="3 4">
    <name type="scientific">Microvenator marinus</name>
    <dbReference type="NCBI Taxonomy" id="2600177"/>
    <lineage>
        <taxon>Bacteria</taxon>
        <taxon>Deltaproteobacteria</taxon>
        <taxon>Bradymonadales</taxon>
        <taxon>Microvenatoraceae</taxon>
        <taxon>Microvenator</taxon>
    </lineage>
</organism>
<dbReference type="KEGG" id="bbae:FRD01_20370"/>
<keyword evidence="2" id="KW-0732">Signal</keyword>
<reference evidence="3 4" key="1">
    <citation type="submission" date="2019-08" db="EMBL/GenBank/DDBJ databases">
        <authorList>
            <person name="Liang Q."/>
        </authorList>
    </citation>
    <scope>NUCLEOTIDE SEQUENCE [LARGE SCALE GENOMIC DNA]</scope>
    <source>
        <strain evidence="3 4">V1718</strain>
    </source>
</reference>
<sequence length="169" mass="17909">MNERALMCSVKWAAILGLLAFSLGCAPETLEGLEENPNTTNNQSNMGGNNPTNMGGGDFTPEFVNVTSILTANCTQAACHGQFSANGFVVATDDNATPAEMRGALEGKMANVSGNLLINPGTPDSSDIWVRMNLPNDDPQYMPSTKMVLDQAAYDALEAWIANGAVYTQ</sequence>
<feature type="signal peptide" evidence="2">
    <location>
        <begin position="1"/>
        <end position="26"/>
    </location>
</feature>
<evidence type="ECO:0000313" key="3">
    <source>
        <dbReference type="EMBL" id="QED29548.1"/>
    </source>
</evidence>
<evidence type="ECO:0000256" key="1">
    <source>
        <dbReference type="SAM" id="MobiDB-lite"/>
    </source>
</evidence>
<dbReference type="RefSeq" id="WP_146962781.1">
    <property type="nucleotide sequence ID" value="NZ_CP042467.1"/>
</dbReference>
<evidence type="ECO:0000256" key="2">
    <source>
        <dbReference type="SAM" id="SignalP"/>
    </source>
</evidence>
<dbReference type="AlphaFoldDB" id="A0A5B8XX31"/>
<protein>
    <recommendedName>
        <fullName evidence="5">Cytochrome C Planctomycete-type domain-containing protein</fullName>
    </recommendedName>
</protein>
<dbReference type="EMBL" id="CP042467">
    <property type="protein sequence ID" value="QED29548.1"/>
    <property type="molecule type" value="Genomic_DNA"/>
</dbReference>
<name>A0A5B8XX31_9DELT</name>